<dbReference type="InterPro" id="IPR011990">
    <property type="entry name" value="TPR-like_helical_dom_sf"/>
</dbReference>
<sequence>MTGRAGRAPTAREWAEALWLTDRIGAAGGVLSEHGAPADASTASAGSAPGMPGAADTTSAPETAGTPPAVDDLPSGAPPWPVLSDAPGPAPEPPAVDTPPRPDGPDGPDGSGGSEPVRPRRDAADALASASLLGTAAARLNRGPLHDMGSPVGSTTGVPLLFDTDTRPGVLRDPLRFARTLRPFNRRVPSRLRHALDEERTAVRSAELGRWSPVLVDVPDRWFEVALVVEHSVSMALWRGVAQELAELLRRQGAFADVRIWWLDTRGGKSARLRSERGGPARDPGELLHPQGRRLVLLMSDCVGDAWASGSVPRLLHRWARHAPVAVLQPLPSRLWDLCEAVPRDLRVRAVAPGLPNALLLLHHNKRWVHPDALPVPVLELETAWFAGWARMVTGEARAHSDVTALLVDGQGLAPECLPPLAPDHRPRPVSAEQAVRRFLRNASPQARRLAAQLAMVPLRPEVVGAVQRLLGRAAGPLPFAEILLGGLLAAHAGTGGGGPRYEFLDGVRERLLHGLGRTETLRTLQQVSAVAGRAMGARSGLLGTLVAAPGELDGAALGAADHELLSAAAPALAALGPAYGGALARVRAHSSLATAGDGEESGRRSAAPGAPEAAATPPFRESAQHMEVVSMDPASSRTTHPAPGVDRPDEHGSGAPARPPLPARLPRTMPLPQASYFTGREEELDRLRAVLNSDDRVAVLPYALYGMGGVGKTRLAVEYVHRHHTEYERIWWIDAEQPAVIREQLASLVPDFGVAADGPGDPVDRVLAAMSTGTPFRRWLLVMDNAGAPEDVVPYIPSLLGVPDGAGHVLVTSRHSGWAERVHALQMDVFSREESIGFLRRRTPWTSREEAERLAEALGDLPLALEHSVAALAHSGIDTASYLDLLEHRRREVLEEPSASGVRPVAATWRTSVDLLRARHPQALELLRLLAFFGPEPIAQSFLRDARLLNLPDDLAPVARDELARGRAIRAINQYSLLTVNPATGTLQVHRLLGGVLRDELSADEATRLRHLVHQIIGAHDPGDSQRPQNWRNYADILPHLEPSGLLHCGDAEARDTALNILGYVIARGDFQGAAQLARRVAEVWHTTLGPDHVQTLWARRQQASAHWQLAEFDESRRINEEVLRRLRATLGENDEFTLTVAGARAADLRAAGRFTEALALDREAYDRSVGRHGDQSPHVLTVGHNYSVSLRVNGLYEEALALDQRIHDARLELLGPTARSTLFSINNVARDLRECGRYADALILQTSTLARYREQYGDQHPHTLRAIKNMSVTCRKAGELEQGLALARESLEQYRLHFGPDHIDTLAALTNISNDLRLTGAPERALEHSAEALHRYRAVLGPRHPLTGVAGVDHGAALRAAQRHAEARRVDEETVAALASALPDDHPWLLLARVNLATDLALGGDPAAARALGEECAQKLRARYGDRHPGTLAALTNVALDMIATDAAEAGEELLASVQRRYLATLGPDHPESRGAAAGIRAECDIEPPPI</sequence>
<protein>
    <submittedName>
        <fullName evidence="4">Tetratricopeptide repeat protein</fullName>
    </submittedName>
</protein>
<feature type="domain" description="NB-ARC" evidence="2">
    <location>
        <begin position="682"/>
        <end position="840"/>
    </location>
</feature>
<dbReference type="Pfam" id="PF13374">
    <property type="entry name" value="TPR_10"/>
    <property type="match status" value="2"/>
</dbReference>
<dbReference type="KEGG" id="snq:CP978_02725"/>
<evidence type="ECO:0000313" key="5">
    <source>
        <dbReference type="Proteomes" id="UP000325763"/>
    </source>
</evidence>
<dbReference type="Proteomes" id="UP000325763">
    <property type="component" value="Chromosome"/>
</dbReference>
<dbReference type="SUPFAM" id="SSF48452">
    <property type="entry name" value="TPR-like"/>
    <property type="match status" value="2"/>
</dbReference>
<evidence type="ECO:0000259" key="3">
    <source>
        <dbReference type="Pfam" id="PF25000"/>
    </source>
</evidence>
<reference evidence="4 5" key="1">
    <citation type="submission" date="2017-09" db="EMBL/GenBank/DDBJ databases">
        <title>Streptomyces genome completion.</title>
        <authorList>
            <person name="Lee N."/>
            <person name="Cho B.-K."/>
        </authorList>
    </citation>
    <scope>NUCLEOTIDE SEQUENCE [LARGE SCALE GENOMIC DNA]</scope>
    <source>
        <strain evidence="4 5">ATCC 14899</strain>
    </source>
</reference>
<feature type="compositionally biased region" description="Low complexity" evidence="1">
    <location>
        <begin position="607"/>
        <end position="619"/>
    </location>
</feature>
<dbReference type="Pfam" id="PF13424">
    <property type="entry name" value="TPR_12"/>
    <property type="match status" value="2"/>
</dbReference>
<dbReference type="InterPro" id="IPR047738">
    <property type="entry name" value="SAV_2336-like_N"/>
</dbReference>
<proteinExistence type="predicted"/>
<name>A0A5P2VVF8_9ACTN</name>
<dbReference type="Gene3D" id="3.40.50.300">
    <property type="entry name" value="P-loop containing nucleotide triphosphate hydrolases"/>
    <property type="match status" value="1"/>
</dbReference>
<dbReference type="EMBL" id="CP023747">
    <property type="protein sequence ID" value="QEV37600.1"/>
    <property type="molecule type" value="Genomic_DNA"/>
</dbReference>
<feature type="compositionally biased region" description="Pro residues" evidence="1">
    <location>
        <begin position="88"/>
        <end position="102"/>
    </location>
</feature>
<dbReference type="PANTHER" id="PTHR46082:SF6">
    <property type="entry name" value="AAA+ ATPASE DOMAIN-CONTAINING PROTEIN-RELATED"/>
    <property type="match status" value="1"/>
</dbReference>
<feature type="region of interest" description="Disordered" evidence="1">
    <location>
        <begin position="30"/>
        <end position="119"/>
    </location>
</feature>
<dbReference type="InterPro" id="IPR002182">
    <property type="entry name" value="NB-ARC"/>
</dbReference>
<evidence type="ECO:0000313" key="4">
    <source>
        <dbReference type="EMBL" id="QEV37600.1"/>
    </source>
</evidence>
<dbReference type="NCBIfam" id="NF041121">
    <property type="entry name" value="SAV_2336_NTERM"/>
    <property type="match status" value="1"/>
</dbReference>
<dbReference type="PANTHER" id="PTHR46082">
    <property type="entry name" value="ATP/GTP-BINDING PROTEIN-RELATED"/>
    <property type="match status" value="1"/>
</dbReference>
<feature type="region of interest" description="Disordered" evidence="1">
    <location>
        <begin position="594"/>
        <end position="670"/>
    </location>
</feature>
<dbReference type="Gene3D" id="1.25.40.10">
    <property type="entry name" value="Tetratricopeptide repeat domain"/>
    <property type="match status" value="3"/>
</dbReference>
<dbReference type="Pfam" id="PF00931">
    <property type="entry name" value="NB-ARC"/>
    <property type="match status" value="1"/>
</dbReference>
<organism evidence="4 5">
    <name type="scientific">Streptomyces nodosus</name>
    <dbReference type="NCBI Taxonomy" id="40318"/>
    <lineage>
        <taxon>Bacteria</taxon>
        <taxon>Bacillati</taxon>
        <taxon>Actinomycetota</taxon>
        <taxon>Actinomycetes</taxon>
        <taxon>Kitasatosporales</taxon>
        <taxon>Streptomycetaceae</taxon>
        <taxon>Streptomyces</taxon>
    </lineage>
</organism>
<dbReference type="InterPro" id="IPR056681">
    <property type="entry name" value="DUF7779"/>
</dbReference>
<dbReference type="SUPFAM" id="SSF52540">
    <property type="entry name" value="P-loop containing nucleoside triphosphate hydrolases"/>
    <property type="match status" value="1"/>
</dbReference>
<evidence type="ECO:0000256" key="1">
    <source>
        <dbReference type="SAM" id="MobiDB-lite"/>
    </source>
</evidence>
<feature type="compositionally biased region" description="Low complexity" evidence="1">
    <location>
        <begin position="35"/>
        <end position="55"/>
    </location>
</feature>
<dbReference type="InterPro" id="IPR053137">
    <property type="entry name" value="NLR-like"/>
</dbReference>
<dbReference type="InterPro" id="IPR027417">
    <property type="entry name" value="P-loop_NTPase"/>
</dbReference>
<evidence type="ECO:0000259" key="2">
    <source>
        <dbReference type="Pfam" id="PF00931"/>
    </source>
</evidence>
<dbReference type="NCBIfam" id="NF040586">
    <property type="entry name" value="FxSxx_TPR"/>
    <property type="match status" value="1"/>
</dbReference>
<dbReference type="Pfam" id="PF25000">
    <property type="entry name" value="DUF7779"/>
    <property type="match status" value="1"/>
</dbReference>
<gene>
    <name evidence="4" type="ORF">CP978_02725</name>
</gene>
<feature type="domain" description="DUF7779" evidence="3">
    <location>
        <begin position="921"/>
        <end position="1006"/>
    </location>
</feature>
<accession>A0A5P2VVF8</accession>